<evidence type="ECO:0000313" key="1">
    <source>
        <dbReference type="EMBL" id="HIW81129.1"/>
    </source>
</evidence>
<dbReference type="AlphaFoldDB" id="A0A9D1R571"/>
<dbReference type="EMBL" id="DXGH01000035">
    <property type="protein sequence ID" value="HIW81129.1"/>
    <property type="molecule type" value="Genomic_DNA"/>
</dbReference>
<dbReference type="InterPro" id="IPR046207">
    <property type="entry name" value="DUF6240"/>
</dbReference>
<dbReference type="Proteomes" id="UP000824265">
    <property type="component" value="Unassembled WGS sequence"/>
</dbReference>
<name>A0A9D1R571_9FIRM</name>
<accession>A0A9D1R571</accession>
<comment type="caution">
    <text evidence="1">The sequence shown here is derived from an EMBL/GenBank/DDBJ whole genome shotgun (WGS) entry which is preliminary data.</text>
</comment>
<sequence>MKITFQTAEAEQSVKQQTQVRTADTAKKADSVYGAVLLPGENRLLGSGEKKSWAEFRQEAQVKDVSVQQDYRTLLSHTMSQEDYARLEEEGFHFESLDPEEAVTILDKIKAQLARSGQNIIGYTDDIDMDTLAAALGSDTLARAVSHSFREADLPLTAENIEGVKEAWNMASNLTDLDAGTRSYLVENAMEPEIWNVYLAQSSGAKGKESSLQQGPKRIGPKYYAEEIKGYYAQSAQTPHMEELQAQADKVIEKAGFSVNEHSREMAGWLLDRSLPLTAENLQRVQMLETVPVPVTEEAFAAAAAEAVSGGKEPVFGNLGRSEDIYHRAAEVLSYYENLSPKQLGDSVTARRQLEEIRLRMTAEVNVKLLKSGFSIDTAPMEELVEALREAEAKLAGTYFPGEEEPLTKYRLYRDTNEVIAQLPAMPARILGPLSIQESQTSLTEIYEQGKAAKAVYEKAGESYEALMTSPRGDMGDSIQKAFANVDELLLELSYELTDENRRAVRILGYNRMEITGKNIELVKAADEQVQSVIEKMKPAAVLQMIRDGINPLEKTLPELEEYFSGLPEDFEETAESYSRFLYGLEKNKAVTEDERETYIGIYRLLRQIEKSDGAVVGALVNSQAQLHLKNLLSAVRSGKFRHLDVKAQDRLEQVIQKGESISEQIARAFAGDVRDIVTEVSHETDNAQEYRRQKLEQLRSFAVTENECVALLQKGQTTPSVHNLLAAQALLQNRELFYSARRKGTGNGEEMTEMKSLADGLWETLEDKDEFSGEYQKLVKETGKEVEEALQEAVSSVDVRELRLAHRQLALAEKLARQEEYFFSMYVGEELTGIRLTVERNGPEKGKVSVTCRFSGEETLHADFWLANDKITAYVAGNEKTEVTKLQKIADTFTEEASGHWIIEKVSVVQDAGKGPDMTEEQEISGEGVSADNGQLYRIAKTFLEAVRQQERGSV</sequence>
<organism evidence="1 2">
    <name type="scientific">Candidatus Acetatifactor stercoripullorum</name>
    <dbReference type="NCBI Taxonomy" id="2838414"/>
    <lineage>
        <taxon>Bacteria</taxon>
        <taxon>Bacillati</taxon>
        <taxon>Bacillota</taxon>
        <taxon>Clostridia</taxon>
        <taxon>Lachnospirales</taxon>
        <taxon>Lachnospiraceae</taxon>
        <taxon>Acetatifactor</taxon>
    </lineage>
</organism>
<evidence type="ECO:0000313" key="2">
    <source>
        <dbReference type="Proteomes" id="UP000824265"/>
    </source>
</evidence>
<dbReference type="Pfam" id="PF19753">
    <property type="entry name" value="DUF6240"/>
    <property type="match status" value="2"/>
</dbReference>
<proteinExistence type="predicted"/>
<reference evidence="1" key="2">
    <citation type="submission" date="2021-04" db="EMBL/GenBank/DDBJ databases">
        <authorList>
            <person name="Gilroy R."/>
        </authorList>
    </citation>
    <scope>NUCLEOTIDE SEQUENCE</scope>
    <source>
        <strain evidence="1">CHK195-6426</strain>
    </source>
</reference>
<protein>
    <submittedName>
        <fullName evidence="1">Uncharacterized protein</fullName>
    </submittedName>
</protein>
<reference evidence="1" key="1">
    <citation type="journal article" date="2021" name="PeerJ">
        <title>Extensive microbial diversity within the chicken gut microbiome revealed by metagenomics and culture.</title>
        <authorList>
            <person name="Gilroy R."/>
            <person name="Ravi A."/>
            <person name="Getino M."/>
            <person name="Pursley I."/>
            <person name="Horton D.L."/>
            <person name="Alikhan N.F."/>
            <person name="Baker D."/>
            <person name="Gharbi K."/>
            <person name="Hall N."/>
            <person name="Watson M."/>
            <person name="Adriaenssens E.M."/>
            <person name="Foster-Nyarko E."/>
            <person name="Jarju S."/>
            <person name="Secka A."/>
            <person name="Antonio M."/>
            <person name="Oren A."/>
            <person name="Chaudhuri R.R."/>
            <person name="La Ragione R."/>
            <person name="Hildebrand F."/>
            <person name="Pallen M.J."/>
        </authorList>
    </citation>
    <scope>NUCLEOTIDE SEQUENCE</scope>
    <source>
        <strain evidence="1">CHK195-6426</strain>
    </source>
</reference>
<gene>
    <name evidence="1" type="ORF">H9742_06290</name>
</gene>